<evidence type="ECO:0000256" key="7">
    <source>
        <dbReference type="ARBA" id="ARBA00023310"/>
    </source>
</evidence>
<evidence type="ECO:0000256" key="3">
    <source>
        <dbReference type="ARBA" id="ARBA00022448"/>
    </source>
</evidence>
<reference evidence="9" key="1">
    <citation type="journal article" date="2012" name="PLoS ONE">
        <title>Sequencing and Analysis of Full-Length cDNAs, 5'-ESTs and 3'-ESTs from a Cartilaginous Fish, the Elephant Shark (Callorhinchus milii).</title>
        <authorList>
            <person name="Tan Y.Y."/>
            <person name="Kodzius R."/>
            <person name="Tay B.H."/>
            <person name="Tay A."/>
            <person name="Brenner S."/>
            <person name="Venkatesh B."/>
        </authorList>
    </citation>
    <scope>NUCLEOTIDE SEQUENCE</scope>
    <source>
        <tissue evidence="9">Kidney</tissue>
    </source>
</reference>
<evidence type="ECO:0000256" key="2">
    <source>
        <dbReference type="ARBA" id="ARBA00007046"/>
    </source>
</evidence>
<dbReference type="RefSeq" id="NP_001279256.1">
    <property type="nucleotide sequence ID" value="NM_001292327.1"/>
</dbReference>
<dbReference type="InterPro" id="IPR026015">
    <property type="entry name" value="ATP_synth_OSCP/delta_N_sf"/>
</dbReference>
<dbReference type="Gene3D" id="1.10.520.20">
    <property type="entry name" value="N-terminal domain of the delta subunit of the F1F0-ATP synthase"/>
    <property type="match status" value="1"/>
</dbReference>
<keyword evidence="6" id="KW-0472">Membrane</keyword>
<organism evidence="9">
    <name type="scientific">Callorhinchus milii</name>
    <name type="common">Ghost shark</name>
    <dbReference type="NCBI Taxonomy" id="7868"/>
    <lineage>
        <taxon>Eukaryota</taxon>
        <taxon>Metazoa</taxon>
        <taxon>Chordata</taxon>
        <taxon>Craniata</taxon>
        <taxon>Vertebrata</taxon>
        <taxon>Chondrichthyes</taxon>
        <taxon>Holocephali</taxon>
        <taxon>Chimaeriformes</taxon>
        <taxon>Callorhinchidae</taxon>
        <taxon>Callorhinchus</taxon>
    </lineage>
</organism>
<name>K4GDQ3_CALMI</name>
<keyword evidence="3" id="KW-0813">Transport</keyword>
<keyword evidence="4" id="KW-0375">Hydrogen ion transport</keyword>
<sequence length="209" mass="22767">MAARLGLRVRYFSTSGVRPVSKLIKPPVQVYGVAGRYATAVYSAASKQKTLDQVEKELGRIKTLMKDPKVSSIVTNPHIKSAVKQKAMTDVLVKEKCSPLTINFVGLLAQNGRLPQAIDVVVAFEKMMSAHRGEVLCSVTTAQPLDEGNLTELKSVLNSFLKKGEVLKLDSKTDTSILGGMIVSIGDKYVDMSAKTKIQKLSKIMKQTV</sequence>
<dbReference type="EMBL" id="JX209119">
    <property type="protein sequence ID" value="AFM87433.1"/>
    <property type="molecule type" value="mRNA"/>
</dbReference>
<protein>
    <recommendedName>
        <fullName evidence="8">Oligomycin sensitivity conferral protein</fullName>
    </recommendedName>
</protein>
<comment type="similarity">
    <text evidence="2">Belongs to the ATPase delta chain family.</text>
</comment>
<evidence type="ECO:0000313" key="9">
    <source>
        <dbReference type="EMBL" id="AFM87433.1"/>
    </source>
</evidence>
<evidence type="ECO:0000256" key="6">
    <source>
        <dbReference type="ARBA" id="ARBA00023136"/>
    </source>
</evidence>
<dbReference type="AlphaFoldDB" id="K4GDQ3"/>
<dbReference type="InterPro" id="IPR000711">
    <property type="entry name" value="ATPase_OSCP/dsu"/>
</dbReference>
<dbReference type="HAMAP" id="MF_01416">
    <property type="entry name" value="ATP_synth_delta_bact"/>
    <property type="match status" value="1"/>
</dbReference>
<dbReference type="NCBIfam" id="TIGR01145">
    <property type="entry name" value="ATP_synt_delta"/>
    <property type="match status" value="1"/>
</dbReference>
<keyword evidence="5" id="KW-0406">Ion transport</keyword>
<comment type="subcellular location">
    <subcellularLocation>
        <location evidence="1">Membrane</location>
    </subcellularLocation>
</comment>
<dbReference type="KEGG" id="cmk:103186749"/>
<dbReference type="PRINTS" id="PR00125">
    <property type="entry name" value="ATPASEDELTA"/>
</dbReference>
<dbReference type="OrthoDB" id="1262810at2759"/>
<accession>K4GDQ3</accession>
<evidence type="ECO:0000256" key="1">
    <source>
        <dbReference type="ARBA" id="ARBA00004370"/>
    </source>
</evidence>
<evidence type="ECO:0000256" key="5">
    <source>
        <dbReference type="ARBA" id="ARBA00023065"/>
    </source>
</evidence>
<dbReference type="EMBL" id="JX209103">
    <property type="protein sequence ID" value="AFM87417.1"/>
    <property type="molecule type" value="mRNA"/>
</dbReference>
<dbReference type="CTD" id="539"/>
<dbReference type="GeneID" id="103186749"/>
<dbReference type="GO" id="GO:0046933">
    <property type="term" value="F:proton-transporting ATP synthase activity, rotational mechanism"/>
    <property type="evidence" value="ECO:0007669"/>
    <property type="project" value="InterPro"/>
</dbReference>
<evidence type="ECO:0000256" key="4">
    <source>
        <dbReference type="ARBA" id="ARBA00022781"/>
    </source>
</evidence>
<dbReference type="SUPFAM" id="SSF47928">
    <property type="entry name" value="N-terminal domain of the delta subunit of the F1F0-ATP synthase"/>
    <property type="match status" value="1"/>
</dbReference>
<evidence type="ECO:0000256" key="8">
    <source>
        <dbReference type="ARBA" id="ARBA00033369"/>
    </source>
</evidence>
<proteinExistence type="evidence at transcript level"/>
<dbReference type="GO" id="GO:0016020">
    <property type="term" value="C:membrane"/>
    <property type="evidence" value="ECO:0007669"/>
    <property type="project" value="UniProtKB-SubCell"/>
</dbReference>
<keyword evidence="7" id="KW-0066">ATP synthesis</keyword>
<dbReference type="Pfam" id="PF00213">
    <property type="entry name" value="OSCP"/>
    <property type="match status" value="1"/>
</dbReference>
<dbReference type="PANTHER" id="PTHR11910">
    <property type="entry name" value="ATP SYNTHASE DELTA CHAIN"/>
    <property type="match status" value="1"/>
</dbReference>